<comment type="similarity">
    <text evidence="2">Belongs to the PC-esterase family. CASD1 subfamily.</text>
</comment>
<evidence type="ECO:0000256" key="7">
    <source>
        <dbReference type="ARBA" id="ARBA00023180"/>
    </source>
</evidence>
<accession>A0A3N4HBU8</accession>
<gene>
    <name evidence="11" type="ORF">BJ508DRAFT_84862</name>
</gene>
<evidence type="ECO:0000256" key="4">
    <source>
        <dbReference type="ARBA" id="ARBA00022692"/>
    </source>
</evidence>
<keyword evidence="12" id="KW-1185">Reference proteome</keyword>
<feature type="transmembrane region" description="Helical" evidence="9">
    <location>
        <begin position="27"/>
        <end position="46"/>
    </location>
</feature>
<feature type="compositionally biased region" description="Basic and acidic residues" evidence="8">
    <location>
        <begin position="785"/>
        <end position="800"/>
    </location>
</feature>
<feature type="transmembrane region" description="Helical" evidence="9">
    <location>
        <begin position="409"/>
        <end position="428"/>
    </location>
</feature>
<dbReference type="GO" id="GO:0016020">
    <property type="term" value="C:membrane"/>
    <property type="evidence" value="ECO:0007669"/>
    <property type="project" value="UniProtKB-SubCell"/>
</dbReference>
<feature type="transmembrane region" description="Helical" evidence="9">
    <location>
        <begin position="448"/>
        <end position="481"/>
    </location>
</feature>
<evidence type="ECO:0000256" key="6">
    <source>
        <dbReference type="ARBA" id="ARBA00023136"/>
    </source>
</evidence>
<dbReference type="AlphaFoldDB" id="A0A3N4HBU8"/>
<evidence type="ECO:0000256" key="9">
    <source>
        <dbReference type="SAM" id="Phobius"/>
    </source>
</evidence>
<feature type="transmembrane region" description="Helical" evidence="9">
    <location>
        <begin position="335"/>
        <end position="351"/>
    </location>
</feature>
<feature type="region of interest" description="Disordered" evidence="8">
    <location>
        <begin position="766"/>
        <end position="800"/>
    </location>
</feature>
<comment type="subcellular location">
    <subcellularLocation>
        <location evidence="1">Membrane</location>
        <topology evidence="1">Multi-pass membrane protein</topology>
    </subcellularLocation>
</comment>
<feature type="transmembrane region" description="Helical" evidence="9">
    <location>
        <begin position="556"/>
        <end position="578"/>
    </location>
</feature>
<evidence type="ECO:0000313" key="11">
    <source>
        <dbReference type="EMBL" id="RPA71875.1"/>
    </source>
</evidence>
<feature type="domain" description="Cas1p 10 TM acyl transferase" evidence="10">
    <location>
        <begin position="318"/>
        <end position="768"/>
    </location>
</feature>
<keyword evidence="3" id="KW-0808">Transferase</keyword>
<keyword evidence="5 9" id="KW-1133">Transmembrane helix</keyword>
<evidence type="ECO:0000256" key="1">
    <source>
        <dbReference type="ARBA" id="ARBA00004141"/>
    </source>
</evidence>
<evidence type="ECO:0000256" key="5">
    <source>
        <dbReference type="ARBA" id="ARBA00022989"/>
    </source>
</evidence>
<dbReference type="Proteomes" id="UP000275078">
    <property type="component" value="Unassembled WGS sequence"/>
</dbReference>
<evidence type="ECO:0000259" key="10">
    <source>
        <dbReference type="Pfam" id="PF07779"/>
    </source>
</evidence>
<keyword evidence="6 9" id="KW-0472">Membrane</keyword>
<sequence length="800" mass="91121">MVRFARLQQFVPTTTPKLPAACTLSRIHLFVTLLVIFTAVYNYLFVDGDDPFKCRSVLKTGRWLDKPSRWDKTTIPNNWQPDGCMANAYRKDEIIDCFHDRRVLFVGDSTIREVFWATAKRLSPNVDSSLISRHEDAVVDKHGVRLEFVWDPYMNGTRLQSELLAYGNREEVVAGKPALMLVGGGLWHATYEPVNTFKLWKDQIDQVAQYMRNKRHDGDLTAQDLLLLAPVTVPAFSKLPEEKKKAIKPENVAVMNQYLQQLAEYSGLSIAFNFNMMTRGLDQAFDESGIHTVDAIAAKKADNLLNLRCNAIIHQDAPFDKTCCIRYSAPNLHQLLVLLGVLMVIPAINLLRNQNDGKPASGILRYVPSKLVVHSIFVIGLAVVYCFYADRTQIFGKSHKQFKTGQFTLLSLIVIIIGFASAIRSSGAGRYGSDEVFLNRDQTDEWKGWMQFFILIYHITGASSVPAIFSFIRVLVAGYLFMTGYGHTLYFLRKKDYSFRRIATVLVRLNLLSVTLPYVMNTTYAFYYFAPLVSFWFLVVVLVLRFRQESNDSPRFLLTKTAVAAFTTFTIIHLPYLLEFFLGTLHLFTRIAWSAPQLRYRLSLDAFIVYVGILVAALIHNPSSIPASIQALHPNRIPISVGTLIAYFLFASTLSKSTYETLHPFLSPFPILAYITLRNATPDARQVHSKAMSWLGRFSLETFTLQFHIWMAADTRGILDLGFLRYQGGWWFNLLLITIAFIYVSRKVATATEILTTWIVGKAPESRTRRRPKMPVFDEEDEGRMEEGSLRKEEKSQGRK</sequence>
<evidence type="ECO:0000256" key="2">
    <source>
        <dbReference type="ARBA" id="ARBA00010666"/>
    </source>
</evidence>
<evidence type="ECO:0000256" key="3">
    <source>
        <dbReference type="ARBA" id="ARBA00022679"/>
    </source>
</evidence>
<feature type="transmembrane region" description="Helical" evidence="9">
    <location>
        <begin position="728"/>
        <end position="745"/>
    </location>
</feature>
<feature type="transmembrane region" description="Helical" evidence="9">
    <location>
        <begin position="598"/>
        <end position="619"/>
    </location>
</feature>
<dbReference type="Pfam" id="PF07779">
    <property type="entry name" value="Cas1_AcylT"/>
    <property type="match status" value="1"/>
</dbReference>
<evidence type="ECO:0000256" key="8">
    <source>
        <dbReference type="SAM" id="MobiDB-lite"/>
    </source>
</evidence>
<dbReference type="PANTHER" id="PTHR13533:SF1">
    <property type="entry name" value="N-ACETYLNEURAMINATE 9-O-ACETYLTRANSFERASE"/>
    <property type="match status" value="1"/>
</dbReference>
<feature type="transmembrane region" description="Helical" evidence="9">
    <location>
        <begin position="639"/>
        <end position="659"/>
    </location>
</feature>
<dbReference type="InterPro" id="IPR012419">
    <property type="entry name" value="Cas1_AcylTrans_dom"/>
</dbReference>
<protein>
    <submittedName>
        <fullName evidence="11">Cas1p-domain-containing protein</fullName>
    </submittedName>
</protein>
<dbReference type="GO" id="GO:0005975">
    <property type="term" value="P:carbohydrate metabolic process"/>
    <property type="evidence" value="ECO:0007669"/>
    <property type="project" value="UniProtKB-ARBA"/>
</dbReference>
<dbReference type="PANTHER" id="PTHR13533">
    <property type="entry name" value="N-ACETYLNEURAMINATE 9-O-ACETYLTRANSFERASE"/>
    <property type="match status" value="1"/>
</dbReference>
<dbReference type="GO" id="GO:0016740">
    <property type="term" value="F:transferase activity"/>
    <property type="evidence" value="ECO:0007669"/>
    <property type="project" value="UniProtKB-KW"/>
</dbReference>
<dbReference type="OrthoDB" id="1932925at2759"/>
<keyword evidence="4 9" id="KW-0812">Transmembrane</keyword>
<dbReference type="EMBL" id="ML119894">
    <property type="protein sequence ID" value="RPA71875.1"/>
    <property type="molecule type" value="Genomic_DNA"/>
</dbReference>
<evidence type="ECO:0000313" key="12">
    <source>
        <dbReference type="Proteomes" id="UP000275078"/>
    </source>
</evidence>
<reference evidence="11 12" key="1">
    <citation type="journal article" date="2018" name="Nat. Ecol. Evol.">
        <title>Pezizomycetes genomes reveal the molecular basis of ectomycorrhizal truffle lifestyle.</title>
        <authorList>
            <person name="Murat C."/>
            <person name="Payen T."/>
            <person name="Noel B."/>
            <person name="Kuo A."/>
            <person name="Morin E."/>
            <person name="Chen J."/>
            <person name="Kohler A."/>
            <person name="Krizsan K."/>
            <person name="Balestrini R."/>
            <person name="Da Silva C."/>
            <person name="Montanini B."/>
            <person name="Hainaut M."/>
            <person name="Levati E."/>
            <person name="Barry K.W."/>
            <person name="Belfiori B."/>
            <person name="Cichocki N."/>
            <person name="Clum A."/>
            <person name="Dockter R.B."/>
            <person name="Fauchery L."/>
            <person name="Guy J."/>
            <person name="Iotti M."/>
            <person name="Le Tacon F."/>
            <person name="Lindquist E.A."/>
            <person name="Lipzen A."/>
            <person name="Malagnac F."/>
            <person name="Mello A."/>
            <person name="Molinier V."/>
            <person name="Miyauchi S."/>
            <person name="Poulain J."/>
            <person name="Riccioni C."/>
            <person name="Rubini A."/>
            <person name="Sitrit Y."/>
            <person name="Splivallo R."/>
            <person name="Traeger S."/>
            <person name="Wang M."/>
            <person name="Zifcakova L."/>
            <person name="Wipf D."/>
            <person name="Zambonelli A."/>
            <person name="Paolocci F."/>
            <person name="Nowrousian M."/>
            <person name="Ottonello S."/>
            <person name="Baldrian P."/>
            <person name="Spatafora J.W."/>
            <person name="Henrissat B."/>
            <person name="Nagy L.G."/>
            <person name="Aury J.M."/>
            <person name="Wincker P."/>
            <person name="Grigoriev I.V."/>
            <person name="Bonfante P."/>
            <person name="Martin F.M."/>
        </authorList>
    </citation>
    <scope>NUCLEOTIDE SEQUENCE [LARGE SCALE GENOMIC DNA]</scope>
    <source>
        <strain evidence="11 12">RN42</strain>
    </source>
</reference>
<organism evidence="11 12">
    <name type="scientific">Ascobolus immersus RN42</name>
    <dbReference type="NCBI Taxonomy" id="1160509"/>
    <lineage>
        <taxon>Eukaryota</taxon>
        <taxon>Fungi</taxon>
        <taxon>Dikarya</taxon>
        <taxon>Ascomycota</taxon>
        <taxon>Pezizomycotina</taxon>
        <taxon>Pezizomycetes</taxon>
        <taxon>Pezizales</taxon>
        <taxon>Ascobolaceae</taxon>
        <taxon>Ascobolus</taxon>
    </lineage>
</organism>
<proteinExistence type="inferred from homology"/>
<keyword evidence="7" id="KW-0325">Glycoprotein</keyword>
<feature type="transmembrane region" description="Helical" evidence="9">
    <location>
        <begin position="371"/>
        <end position="388"/>
    </location>
</feature>
<feature type="transmembrane region" description="Helical" evidence="9">
    <location>
        <begin position="526"/>
        <end position="544"/>
    </location>
</feature>
<feature type="transmembrane region" description="Helical" evidence="9">
    <location>
        <begin position="502"/>
        <end position="520"/>
    </location>
</feature>
<name>A0A3N4HBU8_ASCIM</name>
<dbReference type="GO" id="GO:0005794">
    <property type="term" value="C:Golgi apparatus"/>
    <property type="evidence" value="ECO:0007669"/>
    <property type="project" value="UniProtKB-ARBA"/>
</dbReference>